<accession>A0ACC1CPS4</accession>
<gene>
    <name evidence="1" type="ORF">K1T71_010558</name>
</gene>
<proteinExistence type="predicted"/>
<keyword evidence="2" id="KW-1185">Reference proteome</keyword>
<evidence type="ECO:0000313" key="2">
    <source>
        <dbReference type="Proteomes" id="UP000824533"/>
    </source>
</evidence>
<name>A0ACC1CPS4_9NEOP</name>
<reference evidence="1 2" key="1">
    <citation type="journal article" date="2021" name="Front. Genet.">
        <title>Chromosome-Level Genome Assembly Reveals Significant Gene Expansion in the Toll and IMD Signaling Pathways of Dendrolimus kikuchii.</title>
        <authorList>
            <person name="Zhou J."/>
            <person name="Wu P."/>
            <person name="Xiong Z."/>
            <person name="Liu N."/>
            <person name="Zhao N."/>
            <person name="Ji M."/>
            <person name="Qiu Y."/>
            <person name="Yang B."/>
        </authorList>
    </citation>
    <scope>NUCLEOTIDE SEQUENCE [LARGE SCALE GENOMIC DNA]</scope>
    <source>
        <strain evidence="1">Ann1</strain>
    </source>
</reference>
<protein>
    <submittedName>
        <fullName evidence="1">Uncharacterized protein</fullName>
    </submittedName>
</protein>
<sequence>MITFASSSEPPKASIKMVHISFIYTFCALLYGSVQQAWGDEVTKCEVHAEIDSGKICGFVSKADGNVQYNSFLGIPYAKPPVGQLRFAPLEAVEPWDDEFEATKEGPMCPQNPMYYGHLLKNERGQSEDCLRVNVFTPAESSGLLSIVVVMSEGGFQTGAAHKEFHGPEHLMRHGVMVVAGNVRIGVPGFLSLNTTKVPGNNALRDYITLLNWVQTNGKAFGGDTNNVLLYGVSTGAVMAHLLAISKECDGLMTKLWLSSGSAIDTFYSRSRSYADTMANSLRAQIPGASDDPEEFYEQLVNMNINELMAAYTPVQISNIVALGPVIDEQFPSSIQSLVEGKDTKYPMVISGTNNEMQFIKNVPAVRGLLELLKTKPELILSPGHYYTLTSDEATERGKAVISKYLKEGYDLDDVLAVASEEYITYPIRKLMQIKAKLGGEPTYVMRFSYEADDSVIKNGVYLNYTGAVHCEDETYILKSYLRGEKDSYPPTTTDEQMIDMMTTMLANFAKYGTPTPNGEWSPISSDNIKYLNVVTPYDFTMSELTDEEIDDIQLYDTIETRLSEPVSRIVSYKSLFRENDFITSSYGDMTDIYKLTFFIVTLVNVLQVEPVKECTRPQKCEALVRIESGLICGKVRLAEKSTRYYSFRGVPYAKPPLNELRFAELKPMPAWDGIHDASEEGPACPQRDIFYGRIQFQPKGMSEDCMYVNIHAPINADLISDNIQRFKGRGLRILVFIPGGGYSTGSGNSDLHGPEFLMYMGEVVVVTFNYRLNVFGYLSLNDCQIPGNAGLRDQITLLKWVKRNARSFGGNPDDITLMGQSVGATCAHLLTMSKAAEGLFNRVILMSGTAVPNSFTTLPAYAKSITDNFFQILGYNTTNNAVRYRLLTTLSLTEIMAANDILQMQYGMMAFTPTLEPKCENFTRVVAKDPLASIAEGRGKHLPMLIGFVENEVQFFKWLMYTLDMASRVQRNPLILVPQRISLTDLHQAMQYAENVKQFYFNGTISIEGIINFLTGLYFQYPAMKLALWRSAMKAAPVYLYQYSYVSEQNLVKDGLWITYNGSAHLEDLTYVFRVNTILPKDHISFPPTTDDDKMRAWMTNMILNFMHCSNPTCSWDEESSWPPVSADAFKYQDIAEPNLYSMEYPTAKQQSMTEFLDNIDKDVSIKKSKKKHALIENKFELKIVRKNYVVVKQAWGAFQDIIKITLLLISVHKIFIAIDTMAPTLFLQ</sequence>
<comment type="caution">
    <text evidence="1">The sequence shown here is derived from an EMBL/GenBank/DDBJ whole genome shotgun (WGS) entry which is preliminary data.</text>
</comment>
<dbReference type="Proteomes" id="UP000824533">
    <property type="component" value="Linkage Group LG19"/>
</dbReference>
<organism evidence="1 2">
    <name type="scientific">Dendrolimus kikuchii</name>
    <dbReference type="NCBI Taxonomy" id="765133"/>
    <lineage>
        <taxon>Eukaryota</taxon>
        <taxon>Metazoa</taxon>
        <taxon>Ecdysozoa</taxon>
        <taxon>Arthropoda</taxon>
        <taxon>Hexapoda</taxon>
        <taxon>Insecta</taxon>
        <taxon>Pterygota</taxon>
        <taxon>Neoptera</taxon>
        <taxon>Endopterygota</taxon>
        <taxon>Lepidoptera</taxon>
        <taxon>Glossata</taxon>
        <taxon>Ditrysia</taxon>
        <taxon>Bombycoidea</taxon>
        <taxon>Lasiocampidae</taxon>
        <taxon>Dendrolimus</taxon>
    </lineage>
</organism>
<dbReference type="EMBL" id="CM034405">
    <property type="protein sequence ID" value="KAJ0173409.1"/>
    <property type="molecule type" value="Genomic_DNA"/>
</dbReference>
<evidence type="ECO:0000313" key="1">
    <source>
        <dbReference type="EMBL" id="KAJ0173409.1"/>
    </source>
</evidence>